<dbReference type="EMBL" id="VVIM01000008">
    <property type="protein sequence ID" value="KAB0795068.1"/>
    <property type="molecule type" value="Genomic_DNA"/>
</dbReference>
<evidence type="ECO:0000313" key="3">
    <source>
        <dbReference type="Proteomes" id="UP000327044"/>
    </source>
</evidence>
<comment type="caution">
    <text evidence="2">The sequence shown here is derived from an EMBL/GenBank/DDBJ whole genome shotgun (WGS) entry which is preliminary data.</text>
</comment>
<gene>
    <name evidence="2" type="ORF">PPYR_11907</name>
</gene>
<protein>
    <submittedName>
        <fullName evidence="2">Uncharacterized protein</fullName>
    </submittedName>
</protein>
<proteinExistence type="predicted"/>
<dbReference type="InParanoid" id="A0A5N4ACU1"/>
<evidence type="ECO:0000313" key="2">
    <source>
        <dbReference type="EMBL" id="KAB0795068.1"/>
    </source>
</evidence>
<feature type="coiled-coil region" evidence="1">
    <location>
        <begin position="43"/>
        <end position="70"/>
    </location>
</feature>
<reference evidence="2 3" key="1">
    <citation type="journal article" date="2018" name="Elife">
        <title>Firefly genomes illuminate parallel origins of bioluminescence in beetles.</title>
        <authorList>
            <person name="Fallon T.R."/>
            <person name="Lower S.E."/>
            <person name="Chang C.H."/>
            <person name="Bessho-Uehara M."/>
            <person name="Martin G.J."/>
            <person name="Bewick A.J."/>
            <person name="Behringer M."/>
            <person name="Debat H.J."/>
            <person name="Wong I."/>
            <person name="Day J.C."/>
            <person name="Suvorov A."/>
            <person name="Silva C.J."/>
            <person name="Stanger-Hall K.F."/>
            <person name="Hall D.W."/>
            <person name="Schmitz R.J."/>
            <person name="Nelson D.R."/>
            <person name="Lewis S.M."/>
            <person name="Shigenobu S."/>
            <person name="Bybee S.M."/>
            <person name="Larracuente A.M."/>
            <person name="Oba Y."/>
            <person name="Weng J.K."/>
        </authorList>
    </citation>
    <scope>NUCLEOTIDE SEQUENCE [LARGE SCALE GENOMIC DNA]</scope>
    <source>
        <strain evidence="2">1611_PpyrPB1</strain>
        <tissue evidence="2">Whole body</tissue>
    </source>
</reference>
<keyword evidence="3" id="KW-1185">Reference proteome</keyword>
<keyword evidence="1" id="KW-0175">Coiled coil</keyword>
<sequence length="180" mass="20918">MDKKLLDITNKESVDRERLNKFIAVSGRISELKKKTNENDIQITLNEKECDVLKEECNKLRIEKDLQKQLMQVFKSKVTAGAQLLKKEETTLEEIQNNACKNLTQYIQNAQHSVQLEDLSEVDEHIKMMNVLTEIDEVKKQMLTLKGEVKGLNLFIKCQENQMKTLEDIASFLKTMETRT</sequence>
<accession>A0A5N4ACU1</accession>
<dbReference type="Proteomes" id="UP000327044">
    <property type="component" value="Unassembled WGS sequence"/>
</dbReference>
<name>A0A5N4ACU1_PHOPY</name>
<organism evidence="2 3">
    <name type="scientific">Photinus pyralis</name>
    <name type="common">Common eastern firefly</name>
    <name type="synonym">Lampyris pyralis</name>
    <dbReference type="NCBI Taxonomy" id="7054"/>
    <lineage>
        <taxon>Eukaryota</taxon>
        <taxon>Metazoa</taxon>
        <taxon>Ecdysozoa</taxon>
        <taxon>Arthropoda</taxon>
        <taxon>Hexapoda</taxon>
        <taxon>Insecta</taxon>
        <taxon>Pterygota</taxon>
        <taxon>Neoptera</taxon>
        <taxon>Endopterygota</taxon>
        <taxon>Coleoptera</taxon>
        <taxon>Polyphaga</taxon>
        <taxon>Elateriformia</taxon>
        <taxon>Elateroidea</taxon>
        <taxon>Lampyridae</taxon>
        <taxon>Lampyrinae</taxon>
        <taxon>Photinus</taxon>
    </lineage>
</organism>
<evidence type="ECO:0000256" key="1">
    <source>
        <dbReference type="SAM" id="Coils"/>
    </source>
</evidence>
<dbReference type="AlphaFoldDB" id="A0A5N4ACU1"/>